<proteinExistence type="predicted"/>
<comment type="caution">
    <text evidence="2">The sequence shown here is derived from an EMBL/GenBank/DDBJ whole genome shotgun (WGS) entry which is preliminary data.</text>
</comment>
<accession>A0ABS9DZT5</accession>
<keyword evidence="3" id="KW-1185">Reference proteome</keyword>
<reference evidence="2 3" key="1">
    <citation type="submission" date="2022-01" db="EMBL/GenBank/DDBJ databases">
        <authorList>
            <person name="Won M."/>
            <person name="Kim S.-J."/>
            <person name="Kwon S.-W."/>
        </authorList>
    </citation>
    <scope>NUCLEOTIDE SEQUENCE [LARGE SCALE GENOMIC DNA]</scope>
    <source>
        <strain evidence="2 3">KCTC 23505</strain>
    </source>
</reference>
<feature type="region of interest" description="Disordered" evidence="1">
    <location>
        <begin position="37"/>
        <end position="61"/>
    </location>
</feature>
<protein>
    <submittedName>
        <fullName evidence="2">Uncharacterized protein</fullName>
    </submittedName>
</protein>
<sequence length="126" mass="13845">MASDTTQRVKRHRIERGVVRVEVEVPTAEDAAAVRRFARERRESGRQARPAASPTDRHEDAGETLADLIDRIGPNAMPALRVFAAGLATARTPELIARAGRIARNYADVARMQDYPSVRVGKGRGD</sequence>
<dbReference type="RefSeq" id="WP_235705555.1">
    <property type="nucleotide sequence ID" value="NZ_JAKGBZ010000044.1"/>
</dbReference>
<dbReference type="Proteomes" id="UP001521209">
    <property type="component" value="Unassembled WGS sequence"/>
</dbReference>
<evidence type="ECO:0000313" key="3">
    <source>
        <dbReference type="Proteomes" id="UP001521209"/>
    </source>
</evidence>
<evidence type="ECO:0000313" key="2">
    <source>
        <dbReference type="EMBL" id="MCF3948270.1"/>
    </source>
</evidence>
<name>A0ABS9DZT5_9PROT</name>
<evidence type="ECO:0000256" key="1">
    <source>
        <dbReference type="SAM" id="MobiDB-lite"/>
    </source>
</evidence>
<organism evidence="2 3">
    <name type="scientific">Acidiphilium iwatense</name>
    <dbReference type="NCBI Taxonomy" id="768198"/>
    <lineage>
        <taxon>Bacteria</taxon>
        <taxon>Pseudomonadati</taxon>
        <taxon>Pseudomonadota</taxon>
        <taxon>Alphaproteobacteria</taxon>
        <taxon>Acetobacterales</taxon>
        <taxon>Acidocellaceae</taxon>
        <taxon>Acidiphilium</taxon>
    </lineage>
</organism>
<gene>
    <name evidence="2" type="ORF">L2A60_16470</name>
</gene>
<dbReference type="EMBL" id="JAKGBZ010000044">
    <property type="protein sequence ID" value="MCF3948270.1"/>
    <property type="molecule type" value="Genomic_DNA"/>
</dbReference>